<evidence type="ECO:0000256" key="2">
    <source>
        <dbReference type="ARBA" id="ARBA00022679"/>
    </source>
</evidence>
<dbReference type="SUPFAM" id="SSF53335">
    <property type="entry name" value="S-adenosyl-L-methionine-dependent methyltransferases"/>
    <property type="match status" value="1"/>
</dbReference>
<accession>A0AAW4MWR6</accession>
<dbReference type="CDD" id="cd02440">
    <property type="entry name" value="AdoMet_MTases"/>
    <property type="match status" value="1"/>
</dbReference>
<dbReference type="Proteomes" id="UP001197492">
    <property type="component" value="Unassembled WGS sequence"/>
</dbReference>
<evidence type="ECO:0000313" key="6">
    <source>
        <dbReference type="Proteomes" id="UP001196408"/>
    </source>
</evidence>
<dbReference type="Proteomes" id="UP001196408">
    <property type="component" value="Unassembled WGS sequence"/>
</dbReference>
<dbReference type="Pfam" id="PF05175">
    <property type="entry name" value="MTS"/>
    <property type="match status" value="1"/>
</dbReference>
<name>A0AAW4MWR6_9FIRM</name>
<protein>
    <submittedName>
        <fullName evidence="4">Class I SAM-dependent methyltransferase</fullName>
    </submittedName>
</protein>
<evidence type="ECO:0000259" key="3">
    <source>
        <dbReference type="Pfam" id="PF05175"/>
    </source>
</evidence>
<dbReference type="PANTHER" id="PTHR47816">
    <property type="entry name" value="RIBOSOMAL RNA SMALL SUBUNIT METHYLTRANSFERASE C"/>
    <property type="match status" value="1"/>
</dbReference>
<dbReference type="InterPro" id="IPR007848">
    <property type="entry name" value="Small_mtfrase_dom"/>
</dbReference>
<dbReference type="EMBL" id="JAHOEF010000013">
    <property type="protein sequence ID" value="MBV3382254.1"/>
    <property type="molecule type" value="Genomic_DNA"/>
</dbReference>
<dbReference type="AlphaFoldDB" id="A0AAW4MWR6"/>
<evidence type="ECO:0000313" key="4">
    <source>
        <dbReference type="EMBL" id="MBV3382254.1"/>
    </source>
</evidence>
<reference evidence="4 7" key="1">
    <citation type="submission" date="2021-06" db="EMBL/GenBank/DDBJ databases">
        <title>Collection of gut derived symbiotic bacterial strains cultured from healthy donors.</title>
        <authorList>
            <person name="Lin H."/>
            <person name="Littmann E."/>
            <person name="Pamer E.G."/>
        </authorList>
    </citation>
    <scope>NUCLEOTIDE SEQUENCE</scope>
    <source>
        <strain evidence="5 7">MSK.21.70</strain>
        <strain evidence="4">MSK.21.82</strain>
    </source>
</reference>
<keyword evidence="2" id="KW-0808">Transferase</keyword>
<organism evidence="4 6">
    <name type="scientific">Catenibacterium mitsuokai</name>
    <dbReference type="NCBI Taxonomy" id="100886"/>
    <lineage>
        <taxon>Bacteria</taxon>
        <taxon>Bacillati</taxon>
        <taxon>Bacillota</taxon>
        <taxon>Erysipelotrichia</taxon>
        <taxon>Erysipelotrichales</taxon>
        <taxon>Coprobacillaceae</taxon>
        <taxon>Catenibacterium</taxon>
    </lineage>
</organism>
<dbReference type="PRINTS" id="PR00507">
    <property type="entry name" value="N12N6MTFRASE"/>
</dbReference>
<feature type="domain" description="Methyltransferase small" evidence="3">
    <location>
        <begin position="26"/>
        <end position="192"/>
    </location>
</feature>
<gene>
    <name evidence="4" type="ORF">KSV97_03220</name>
    <name evidence="5" type="ORF">KSW06_03400</name>
</gene>
<dbReference type="PANTHER" id="PTHR47816:SF4">
    <property type="entry name" value="RIBOSOMAL RNA SMALL SUBUNIT METHYLTRANSFERASE C"/>
    <property type="match status" value="1"/>
</dbReference>
<evidence type="ECO:0000256" key="1">
    <source>
        <dbReference type="ARBA" id="ARBA00022603"/>
    </source>
</evidence>
<dbReference type="GO" id="GO:0032259">
    <property type="term" value="P:methylation"/>
    <property type="evidence" value="ECO:0007669"/>
    <property type="project" value="UniProtKB-KW"/>
</dbReference>
<dbReference type="EMBL" id="JAHOEL010000014">
    <property type="protein sequence ID" value="MBV3392312.1"/>
    <property type="molecule type" value="Genomic_DNA"/>
</dbReference>
<dbReference type="InterPro" id="IPR029063">
    <property type="entry name" value="SAM-dependent_MTases_sf"/>
</dbReference>
<keyword evidence="1 4" id="KW-0489">Methyltransferase</keyword>
<dbReference type="GeneID" id="301323133"/>
<sequence>MSHYYTNDEIESRPTIIHFDYQGHSIEFHSDRGVFSKDSVDFGSRTLLDTVNLEGVKSVLDVGCGYGALSISLKMVYPDIAFDMVDVNRRAMELAKRTIEDYHLEDMHVYESNAYENVEKTFDMIISNPPIRAGKSVVTTILKESYSHLNKNGRLVIVIQKKQGAPSAKKCMEEVFGNAEVLKRNKGYYIIQSIK</sequence>
<comment type="caution">
    <text evidence="4">The sequence shown here is derived from an EMBL/GenBank/DDBJ whole genome shotgun (WGS) entry which is preliminary data.</text>
</comment>
<dbReference type="InterPro" id="IPR046977">
    <property type="entry name" value="RsmC/RlmG"/>
</dbReference>
<evidence type="ECO:0000313" key="7">
    <source>
        <dbReference type="Proteomes" id="UP001197492"/>
    </source>
</evidence>
<evidence type="ECO:0000313" key="5">
    <source>
        <dbReference type="EMBL" id="MBV3392312.1"/>
    </source>
</evidence>
<dbReference type="GO" id="GO:0008757">
    <property type="term" value="F:S-adenosylmethionine-dependent methyltransferase activity"/>
    <property type="evidence" value="ECO:0007669"/>
    <property type="project" value="InterPro"/>
</dbReference>
<dbReference type="RefSeq" id="WP_022425220.1">
    <property type="nucleotide sequence ID" value="NZ_CAXVKV010000074.1"/>
</dbReference>
<proteinExistence type="predicted"/>
<dbReference type="Gene3D" id="3.40.50.150">
    <property type="entry name" value="Vaccinia Virus protein VP39"/>
    <property type="match status" value="1"/>
</dbReference>
<keyword evidence="7" id="KW-1185">Reference proteome</keyword>